<dbReference type="AlphaFoldDB" id="A0A1F4SWA2"/>
<evidence type="ECO:0000313" key="1">
    <source>
        <dbReference type="EMBL" id="OGC24734.1"/>
    </source>
</evidence>
<protein>
    <submittedName>
        <fullName evidence="1">Uncharacterized protein</fullName>
    </submittedName>
</protein>
<accession>A0A1F4SWA2</accession>
<comment type="caution">
    <text evidence="1">The sequence shown here is derived from an EMBL/GenBank/DDBJ whole genome shotgun (WGS) entry which is preliminary data.</text>
</comment>
<dbReference type="Proteomes" id="UP000178417">
    <property type="component" value="Unassembled WGS sequence"/>
</dbReference>
<evidence type="ECO:0000313" key="2">
    <source>
        <dbReference type="Proteomes" id="UP000178417"/>
    </source>
</evidence>
<sequence>MAKKKMTQDHFEIILEDINSKIDLILEKDYVSKSDLQNTEDRLMEKIDTNSLAIKANNFAIKALNNKIDEVEIRLSKRIDEVGQKIDRVETNLSDKIDEVKEILIHHMALPVH</sequence>
<dbReference type="STRING" id="1802579.A2310_04540"/>
<proteinExistence type="predicted"/>
<organism evidence="1 2">
    <name type="scientific">candidate division WOR-1 bacterium RIFOXYB2_FULL_37_13</name>
    <dbReference type="NCBI Taxonomy" id="1802579"/>
    <lineage>
        <taxon>Bacteria</taxon>
        <taxon>Bacillati</taxon>
        <taxon>Saganbacteria</taxon>
    </lineage>
</organism>
<gene>
    <name evidence="1" type="ORF">A2310_04540</name>
</gene>
<name>A0A1F4SWA2_UNCSA</name>
<dbReference type="EMBL" id="MEUB01000007">
    <property type="protein sequence ID" value="OGC24734.1"/>
    <property type="molecule type" value="Genomic_DNA"/>
</dbReference>
<reference evidence="1 2" key="1">
    <citation type="journal article" date="2016" name="Nat. Commun.">
        <title>Thousands of microbial genomes shed light on interconnected biogeochemical processes in an aquifer system.</title>
        <authorList>
            <person name="Anantharaman K."/>
            <person name="Brown C.T."/>
            <person name="Hug L.A."/>
            <person name="Sharon I."/>
            <person name="Castelle C.J."/>
            <person name="Probst A.J."/>
            <person name="Thomas B.C."/>
            <person name="Singh A."/>
            <person name="Wilkins M.J."/>
            <person name="Karaoz U."/>
            <person name="Brodie E.L."/>
            <person name="Williams K.H."/>
            <person name="Hubbard S.S."/>
            <person name="Banfield J.F."/>
        </authorList>
    </citation>
    <scope>NUCLEOTIDE SEQUENCE [LARGE SCALE GENOMIC DNA]</scope>
</reference>